<evidence type="ECO:0000313" key="13">
    <source>
        <dbReference type="Proteomes" id="UP001202328"/>
    </source>
</evidence>
<dbReference type="Pfam" id="PF00082">
    <property type="entry name" value="Peptidase_S8"/>
    <property type="match status" value="1"/>
</dbReference>
<dbReference type="Gene3D" id="2.60.40.2310">
    <property type="match status" value="1"/>
</dbReference>
<dbReference type="CDD" id="cd04852">
    <property type="entry name" value="Peptidases_S8_3"/>
    <property type="match status" value="1"/>
</dbReference>
<keyword evidence="13" id="KW-1185">Reference proteome</keyword>
<protein>
    <recommendedName>
        <fullName evidence="14">Subtilisin-like protease SBT3.6</fullName>
    </recommendedName>
</protein>
<name>A0AAD4S4F4_9MAGN</name>
<dbReference type="InterPro" id="IPR015500">
    <property type="entry name" value="Peptidase_S8_subtilisin-rel"/>
</dbReference>
<feature type="chain" id="PRO_5042253458" description="Subtilisin-like protease SBT3.6" evidence="8">
    <location>
        <begin position="23"/>
        <end position="772"/>
    </location>
</feature>
<dbReference type="InterPro" id="IPR045051">
    <property type="entry name" value="SBT"/>
</dbReference>
<feature type="domain" description="Peptidase S8/S53" evidence="9">
    <location>
        <begin position="130"/>
        <end position="587"/>
    </location>
</feature>
<accession>A0AAD4S4F4</accession>
<evidence type="ECO:0000256" key="7">
    <source>
        <dbReference type="PROSITE-ProRule" id="PRU01240"/>
    </source>
</evidence>
<evidence type="ECO:0000259" key="9">
    <source>
        <dbReference type="Pfam" id="PF00082"/>
    </source>
</evidence>
<dbReference type="AlphaFoldDB" id="A0AAD4S4F4"/>
<keyword evidence="5 7" id="KW-0720">Serine protease</keyword>
<proteinExistence type="inferred from homology"/>
<evidence type="ECO:0000256" key="3">
    <source>
        <dbReference type="ARBA" id="ARBA00022729"/>
    </source>
</evidence>
<evidence type="ECO:0000256" key="8">
    <source>
        <dbReference type="SAM" id="SignalP"/>
    </source>
</evidence>
<dbReference type="PRINTS" id="PR00723">
    <property type="entry name" value="SUBTILISIN"/>
</dbReference>
<dbReference type="InterPro" id="IPR000209">
    <property type="entry name" value="Peptidase_S8/S53_dom"/>
</dbReference>
<dbReference type="PROSITE" id="PS51892">
    <property type="entry name" value="SUBTILASE"/>
    <property type="match status" value="1"/>
</dbReference>
<sequence length="772" mass="82719">MATSLFLLVLLSLQSLIVITSTSNVHIVYMGEKKHHLEPKLVHESHLNILSTLFSSEEEVKASLLYSYKHGFSGFAAVLTKSQAQTIAEFPQVIGVVPNQILSLQTTRSWDFLQLDSVSPGGIMNMGQGGDGAIIGIMDTGIWPESESFIDHGMGEVPSRWKGVCEEGEEFSVSHCNRKIVGARWYIKGYEAEFGTLNTSESVEFLSPRDAVGHGTHTSSIAAGSLVKNASLFGLARGVARGGAPSARLAIYKVCWATGGCSSADLLAAFDDAIYDGVDVLSVSLGSAPPLASYVEDILSIGSFHAVAKGITVICSGGNSGPYPQTVINTAPWVITVAASTIDRAFPTSITFGNNQTIVGQAFYIGKHVHKLYPIVFGQDIASSDSDEDKAKSCDVSSLNATLAKGKVVLCFQSRQQTSGALATRTVTRVGGVGVIFAQFPTKTIGLSLDFPFIQVDYEMATLLLTYMGTTREPVVRFSRTKTVLGRVTSPEVAFFSSRGPSSLTPAVLKPDIAAPGVNILASWPSLSPPSSSMDHNQLPVEFNIESGTSMSCPHISGVVALLKTVHPNWSPAAIKSALITTASIKDEYGLNIVAEGAPHKQADPFDYGGGHVNPNKALDPGLVYDMGILDHVHFLCSMGYNSSIISLMTKHPVMCSKESSKLQTNLNLPSIFIPELRKSSVVWRTVTNVGLVNSVYTASVKAPPGVILQVTPSVLSFNSTTTKLKFKVCFQSKLIIQGRYAFGSLSWKNALHVVRIPLIVRTVINDFYADT</sequence>
<dbReference type="FunFam" id="3.30.70.80:FF:000002">
    <property type="entry name" value="Subtilisin-like protease SBT5.3"/>
    <property type="match status" value="1"/>
</dbReference>
<gene>
    <name evidence="12" type="ORF">MKW98_000476</name>
</gene>
<dbReference type="PROSITE" id="PS00138">
    <property type="entry name" value="SUBTILASE_SER"/>
    <property type="match status" value="1"/>
</dbReference>
<dbReference type="InterPro" id="IPR023828">
    <property type="entry name" value="Peptidase_S8_Ser-AS"/>
</dbReference>
<dbReference type="Gene3D" id="3.40.50.200">
    <property type="entry name" value="Peptidase S8/S53 domain"/>
    <property type="match status" value="1"/>
</dbReference>
<evidence type="ECO:0008006" key="14">
    <source>
        <dbReference type="Google" id="ProtNLM"/>
    </source>
</evidence>
<feature type="active site" description="Charge relay system" evidence="6 7">
    <location>
        <position position="139"/>
    </location>
</feature>
<dbReference type="Gene3D" id="3.50.30.30">
    <property type="match status" value="1"/>
</dbReference>
<keyword evidence="3 8" id="KW-0732">Signal</keyword>
<evidence type="ECO:0000256" key="2">
    <source>
        <dbReference type="ARBA" id="ARBA00022670"/>
    </source>
</evidence>
<evidence type="ECO:0000256" key="6">
    <source>
        <dbReference type="PIRSR" id="PIRSR615500-1"/>
    </source>
</evidence>
<evidence type="ECO:0000256" key="4">
    <source>
        <dbReference type="ARBA" id="ARBA00022801"/>
    </source>
</evidence>
<dbReference type="Proteomes" id="UP001202328">
    <property type="component" value="Unassembled WGS sequence"/>
</dbReference>
<dbReference type="FunFam" id="3.40.50.200:FF:000006">
    <property type="entry name" value="Subtilisin-like protease SBT1.5"/>
    <property type="match status" value="1"/>
</dbReference>
<dbReference type="InterPro" id="IPR034197">
    <property type="entry name" value="Peptidases_S8_3"/>
</dbReference>
<feature type="signal peptide" evidence="8">
    <location>
        <begin position="1"/>
        <end position="22"/>
    </location>
</feature>
<dbReference type="InterPro" id="IPR041469">
    <property type="entry name" value="Subtilisin-like_FN3"/>
</dbReference>
<dbReference type="InterPro" id="IPR037045">
    <property type="entry name" value="S8pro/Inhibitor_I9_sf"/>
</dbReference>
<dbReference type="InterPro" id="IPR036852">
    <property type="entry name" value="Peptidase_S8/S53_dom_sf"/>
</dbReference>
<keyword evidence="2 7" id="KW-0645">Protease</keyword>
<feature type="domain" description="Inhibitor I9" evidence="10">
    <location>
        <begin position="25"/>
        <end position="104"/>
    </location>
</feature>
<dbReference type="CDD" id="cd02120">
    <property type="entry name" value="PA_subtilisin_like"/>
    <property type="match status" value="1"/>
</dbReference>
<evidence type="ECO:0000256" key="1">
    <source>
        <dbReference type="ARBA" id="ARBA00011073"/>
    </source>
</evidence>
<evidence type="ECO:0000259" key="10">
    <source>
        <dbReference type="Pfam" id="PF05922"/>
    </source>
</evidence>
<dbReference type="FunFam" id="2.60.40.2310:FF:000001">
    <property type="entry name" value="Subtilisin-like protease SBT1.5"/>
    <property type="match status" value="1"/>
</dbReference>
<dbReference type="GO" id="GO:0006508">
    <property type="term" value="P:proteolysis"/>
    <property type="evidence" value="ECO:0007669"/>
    <property type="project" value="UniProtKB-KW"/>
</dbReference>
<dbReference type="Pfam" id="PF17766">
    <property type="entry name" value="fn3_6"/>
    <property type="match status" value="1"/>
</dbReference>
<feature type="active site" description="Charge relay system" evidence="6 7">
    <location>
        <position position="550"/>
    </location>
</feature>
<dbReference type="GO" id="GO:0004252">
    <property type="term" value="F:serine-type endopeptidase activity"/>
    <property type="evidence" value="ECO:0007669"/>
    <property type="project" value="UniProtKB-UniRule"/>
</dbReference>
<evidence type="ECO:0000259" key="11">
    <source>
        <dbReference type="Pfam" id="PF17766"/>
    </source>
</evidence>
<keyword evidence="4 7" id="KW-0378">Hydrolase</keyword>
<dbReference type="InterPro" id="IPR010259">
    <property type="entry name" value="S8pro/Inhibitor_I9"/>
</dbReference>
<dbReference type="EMBL" id="JAJJMB010014260">
    <property type="protein sequence ID" value="KAI3861524.1"/>
    <property type="molecule type" value="Genomic_DNA"/>
</dbReference>
<dbReference type="PANTHER" id="PTHR10795">
    <property type="entry name" value="PROPROTEIN CONVERTASE SUBTILISIN/KEXIN"/>
    <property type="match status" value="1"/>
</dbReference>
<comment type="caution">
    <text evidence="12">The sequence shown here is derived from an EMBL/GenBank/DDBJ whole genome shotgun (WGS) entry which is preliminary data.</text>
</comment>
<evidence type="ECO:0000313" key="12">
    <source>
        <dbReference type="EMBL" id="KAI3861524.1"/>
    </source>
</evidence>
<dbReference type="Gene3D" id="3.30.70.80">
    <property type="entry name" value="Peptidase S8 propeptide/proteinase inhibitor I9"/>
    <property type="match status" value="1"/>
</dbReference>
<organism evidence="12 13">
    <name type="scientific">Papaver atlanticum</name>
    <dbReference type="NCBI Taxonomy" id="357466"/>
    <lineage>
        <taxon>Eukaryota</taxon>
        <taxon>Viridiplantae</taxon>
        <taxon>Streptophyta</taxon>
        <taxon>Embryophyta</taxon>
        <taxon>Tracheophyta</taxon>
        <taxon>Spermatophyta</taxon>
        <taxon>Magnoliopsida</taxon>
        <taxon>Ranunculales</taxon>
        <taxon>Papaveraceae</taxon>
        <taxon>Papaveroideae</taxon>
        <taxon>Papaver</taxon>
    </lineage>
</organism>
<dbReference type="SUPFAM" id="SSF52743">
    <property type="entry name" value="Subtilisin-like"/>
    <property type="match status" value="1"/>
</dbReference>
<feature type="domain" description="Subtilisin-like protease fibronectin type-III" evidence="11">
    <location>
        <begin position="666"/>
        <end position="761"/>
    </location>
</feature>
<reference evidence="12" key="1">
    <citation type="submission" date="2022-04" db="EMBL/GenBank/DDBJ databases">
        <title>A functionally conserved STORR gene fusion in Papaver species that diverged 16.8 million years ago.</title>
        <authorList>
            <person name="Catania T."/>
        </authorList>
    </citation>
    <scope>NUCLEOTIDE SEQUENCE</scope>
    <source>
        <strain evidence="12">S-188037</strain>
    </source>
</reference>
<feature type="active site" description="Charge relay system" evidence="6 7">
    <location>
        <position position="214"/>
    </location>
</feature>
<evidence type="ECO:0000256" key="5">
    <source>
        <dbReference type="ARBA" id="ARBA00022825"/>
    </source>
</evidence>
<dbReference type="FunFam" id="3.50.30.30:FF:000005">
    <property type="entry name" value="subtilisin-like protease SBT1.5"/>
    <property type="match status" value="1"/>
</dbReference>
<comment type="similarity">
    <text evidence="1 7">Belongs to the peptidase S8 family.</text>
</comment>
<dbReference type="Pfam" id="PF05922">
    <property type="entry name" value="Inhibitor_I9"/>
    <property type="match status" value="1"/>
</dbReference>